<evidence type="ECO:0000313" key="2">
    <source>
        <dbReference type="EMBL" id="NKE55695.1"/>
    </source>
</evidence>
<reference evidence="2 3" key="1">
    <citation type="submission" date="2019-08" db="EMBL/GenBank/DDBJ databases">
        <title>Lentzea from Indian Himalayas.</title>
        <authorList>
            <person name="Mandal S."/>
            <person name="Mallick Gupta A."/>
            <person name="Maiti P.K."/>
            <person name="Sarkar J."/>
            <person name="Mandal S."/>
        </authorList>
    </citation>
    <scope>NUCLEOTIDE SEQUENCE [LARGE SCALE GENOMIC DNA]</scope>
    <source>
        <strain evidence="2 3">PSKA42</strain>
    </source>
</reference>
<gene>
    <name evidence="2" type="ORF">FXN61_02195</name>
</gene>
<dbReference type="RefSeq" id="WP_167969707.1">
    <property type="nucleotide sequence ID" value="NZ_VSRL01000004.1"/>
</dbReference>
<dbReference type="EMBL" id="VSRL01000004">
    <property type="protein sequence ID" value="NKE55695.1"/>
    <property type="molecule type" value="Genomic_DNA"/>
</dbReference>
<organism evidence="2 3">
    <name type="scientific">Lentzea indica</name>
    <dbReference type="NCBI Taxonomy" id="2604800"/>
    <lineage>
        <taxon>Bacteria</taxon>
        <taxon>Bacillati</taxon>
        <taxon>Actinomycetota</taxon>
        <taxon>Actinomycetes</taxon>
        <taxon>Pseudonocardiales</taxon>
        <taxon>Pseudonocardiaceae</taxon>
        <taxon>Lentzea</taxon>
    </lineage>
</organism>
<evidence type="ECO:0000313" key="3">
    <source>
        <dbReference type="Proteomes" id="UP001515943"/>
    </source>
</evidence>
<comment type="caution">
    <text evidence="2">The sequence shown here is derived from an EMBL/GenBank/DDBJ whole genome shotgun (WGS) entry which is preliminary data.</text>
</comment>
<protein>
    <submittedName>
        <fullName evidence="2">Uncharacterized protein</fullName>
    </submittedName>
</protein>
<keyword evidence="3" id="KW-1185">Reference proteome</keyword>
<proteinExistence type="predicted"/>
<feature type="transmembrane region" description="Helical" evidence="1">
    <location>
        <begin position="200"/>
        <end position="220"/>
    </location>
</feature>
<feature type="transmembrane region" description="Helical" evidence="1">
    <location>
        <begin position="226"/>
        <end position="250"/>
    </location>
</feature>
<feature type="transmembrane region" description="Helical" evidence="1">
    <location>
        <begin position="18"/>
        <end position="36"/>
    </location>
</feature>
<keyword evidence="1" id="KW-0472">Membrane</keyword>
<name>A0ABX1F9X4_9PSEU</name>
<keyword evidence="1" id="KW-1133">Transmembrane helix</keyword>
<evidence type="ECO:0000256" key="1">
    <source>
        <dbReference type="SAM" id="Phobius"/>
    </source>
</evidence>
<dbReference type="Proteomes" id="UP001515943">
    <property type="component" value="Unassembled WGS sequence"/>
</dbReference>
<accession>A0ABX1F9X4</accession>
<keyword evidence="1" id="KW-0812">Transmembrane</keyword>
<sequence>MQALAQGTQLTDLLLNKYGLAVFAAILSGLAAYITGTRLEAKKSNKTLKQLSWDMDVNSRLVSIKDELKEKVQVNYAGEPVKSLTTVTFQVANTGGAAVMNQFLRFAFPDKARMLEVSLDPRPEPELDVTEVTEDVPPGNRRYRIGQLEPGQRVQFKFVSDGGDWAAWQGIHPKNDEGGVVFERRDVSRVKADKEHVRPFLIQAVLLVLTQLVLSNVAFYQDVFHLVRIAITLVLGGLLLSHLIPIVRLVERFVTAWQDMGGQNEFHGSPDGPVIQAHSINGGIYFQERDKQDANHEET</sequence>